<evidence type="ECO:0000256" key="1">
    <source>
        <dbReference type="ARBA" id="ARBA00004604"/>
    </source>
</evidence>
<dbReference type="GO" id="GO:0016787">
    <property type="term" value="F:hydrolase activity"/>
    <property type="evidence" value="ECO:0007669"/>
    <property type="project" value="UniProtKB-KW"/>
</dbReference>
<keyword evidence="7 9" id="KW-0694">RNA-binding</keyword>
<dbReference type="PANTHER" id="PTHR24031">
    <property type="entry name" value="RNA HELICASE"/>
    <property type="match status" value="1"/>
</dbReference>
<feature type="domain" description="DEAD-box RNA helicase Q" evidence="13">
    <location>
        <begin position="194"/>
        <end position="222"/>
    </location>
</feature>
<comment type="domain">
    <text evidence="9">The Q motif is unique to and characteristic of the DEAD box family of RNA helicases and controls ATP binding and hydrolysis.</text>
</comment>
<comment type="catalytic activity">
    <reaction evidence="9">
        <text>ATP + H2O = ADP + phosphate + H(+)</text>
        <dbReference type="Rhea" id="RHEA:13065"/>
        <dbReference type="ChEBI" id="CHEBI:15377"/>
        <dbReference type="ChEBI" id="CHEBI:15378"/>
        <dbReference type="ChEBI" id="CHEBI:30616"/>
        <dbReference type="ChEBI" id="CHEBI:43474"/>
        <dbReference type="ChEBI" id="CHEBI:456216"/>
        <dbReference type="EC" id="3.6.4.13"/>
    </reaction>
</comment>
<dbReference type="OrthoDB" id="360161at2759"/>
<evidence type="ECO:0000256" key="10">
    <source>
        <dbReference type="SAM" id="MobiDB-lite"/>
    </source>
</evidence>
<evidence type="ECO:0000256" key="8">
    <source>
        <dbReference type="PROSITE-ProRule" id="PRU00552"/>
    </source>
</evidence>
<gene>
    <name evidence="14" type="ORF">L211DRAFT_571565</name>
</gene>
<evidence type="ECO:0000313" key="15">
    <source>
        <dbReference type="Proteomes" id="UP000267821"/>
    </source>
</evidence>
<accession>A0A3N4LBU8</accession>
<comment type="function">
    <text evidence="9">RNA helicase.</text>
</comment>
<dbReference type="InterPro" id="IPR014014">
    <property type="entry name" value="RNA_helicase_DEAD_Q_motif"/>
</dbReference>
<keyword evidence="4 9" id="KW-0378">Hydrolase</keyword>
<evidence type="ECO:0000256" key="3">
    <source>
        <dbReference type="ARBA" id="ARBA00022741"/>
    </source>
</evidence>
<sequence>MDIFRLLSRSSGLQHKRPKPPVSAAAAPPSKRRKTKASTGTTTALSALSLTESPPEIDFFAASAVSTGKAISIPGSSLSRRRKRSANGAADQDRSYSSSSDEDSDGDGGEQKSLLDIPPPRLPTPSEAHKLAKEHKLKLTLMNPPPPPSPSPSDQKKRKKSSKKPKPEPEPEPAKKSKLVDTPPPTLLTSFTQLRTAPYSLSKRLYRNLLSQGYDTPTPVQMASIPLLLLGHEYTPSSSSSNEPQSTTRIRAEKSINLLTCAQTGSGKTIAYLLPLLDWILWKRGQLGKDGKPKAGAKAIIVAPTRELVGQIYNEGLKLAIGTGVRVVVLKKAVVGKMKKEKKLSEEAEGEEETDDGGVDLPKEGESTPHPTGTGSKVKSDIVVTTPTMLVHAMKNGILDLTTIHRLILDEADILLESNEKGGGFGEETLSAWQILKSASSDIRVSMWSATISSSIEALAATMITPTNPTTSPPPLIRLLTGLKNTSLPHITHTLTYASTEPGKLLALRTLLTTSFPPPALIFLQTVPRATALYREIKYDLPPGRVALLHAQLPDRERERVMESFRKGEVWALVTTDLLSRGVDWRGVKLVVNYDVPGSAAGYIHRAGRTGRGGREGGEVVTFWTSGDAKVVRPIAEVVAQAERERERLVDGKKDEGEPKEGSARWLLDFLPKVKKEEKKRLKKFGVESRNARRIVVGKGMEKVKMKGKEEANREGTHGISTVSGWEKQRVDRLRGAREASKRKKREEEERNGSEGDGEEFMGFD</sequence>
<evidence type="ECO:0000256" key="7">
    <source>
        <dbReference type="ARBA" id="ARBA00022884"/>
    </source>
</evidence>
<feature type="compositionally biased region" description="Polar residues" evidence="10">
    <location>
        <begin position="369"/>
        <end position="379"/>
    </location>
</feature>
<feature type="domain" description="Helicase ATP-binding" evidence="11">
    <location>
        <begin position="249"/>
        <end position="470"/>
    </location>
</feature>
<evidence type="ECO:0000256" key="4">
    <source>
        <dbReference type="ARBA" id="ARBA00022801"/>
    </source>
</evidence>
<keyword evidence="6 9" id="KW-0067">ATP-binding</keyword>
<name>A0A3N4LBU8_9PEZI</name>
<feature type="compositionally biased region" description="Low complexity" evidence="10">
    <location>
        <begin position="37"/>
        <end position="50"/>
    </location>
</feature>
<comment type="similarity">
    <text evidence="9">Belongs to the DEAD box helicase family.</text>
</comment>
<feature type="region of interest" description="Disordered" evidence="10">
    <location>
        <begin position="70"/>
        <end position="126"/>
    </location>
</feature>
<feature type="compositionally biased region" description="Acidic residues" evidence="10">
    <location>
        <begin position="756"/>
        <end position="765"/>
    </location>
</feature>
<feature type="compositionally biased region" description="Basic and acidic residues" evidence="10">
    <location>
        <begin position="165"/>
        <end position="179"/>
    </location>
</feature>
<dbReference type="EC" id="3.6.4.13" evidence="9"/>
<dbReference type="STRING" id="1051890.A0A3N4LBU8"/>
<feature type="region of interest" description="Disordered" evidence="10">
    <location>
        <begin position="1"/>
        <end position="50"/>
    </location>
</feature>
<dbReference type="SUPFAM" id="SSF52540">
    <property type="entry name" value="P-loop containing nucleoside triphosphate hydrolases"/>
    <property type="match status" value="1"/>
</dbReference>
<keyword evidence="3 9" id="KW-0547">Nucleotide-binding</keyword>
<comment type="subcellular location">
    <subcellularLocation>
        <location evidence="1">Nucleus</location>
        <location evidence="1">Nucleolus</location>
    </subcellularLocation>
</comment>
<keyword evidence="2" id="KW-0698">rRNA processing</keyword>
<evidence type="ECO:0000313" key="14">
    <source>
        <dbReference type="EMBL" id="RPB20166.1"/>
    </source>
</evidence>
<dbReference type="GO" id="GO:0003723">
    <property type="term" value="F:RNA binding"/>
    <property type="evidence" value="ECO:0007669"/>
    <property type="project" value="UniProtKB-UniRule"/>
</dbReference>
<reference evidence="14 15" key="1">
    <citation type="journal article" date="2018" name="Nat. Ecol. Evol.">
        <title>Pezizomycetes genomes reveal the molecular basis of ectomycorrhizal truffle lifestyle.</title>
        <authorList>
            <person name="Murat C."/>
            <person name="Payen T."/>
            <person name="Noel B."/>
            <person name="Kuo A."/>
            <person name="Morin E."/>
            <person name="Chen J."/>
            <person name="Kohler A."/>
            <person name="Krizsan K."/>
            <person name="Balestrini R."/>
            <person name="Da Silva C."/>
            <person name="Montanini B."/>
            <person name="Hainaut M."/>
            <person name="Levati E."/>
            <person name="Barry K.W."/>
            <person name="Belfiori B."/>
            <person name="Cichocki N."/>
            <person name="Clum A."/>
            <person name="Dockter R.B."/>
            <person name="Fauchery L."/>
            <person name="Guy J."/>
            <person name="Iotti M."/>
            <person name="Le Tacon F."/>
            <person name="Lindquist E.A."/>
            <person name="Lipzen A."/>
            <person name="Malagnac F."/>
            <person name="Mello A."/>
            <person name="Molinier V."/>
            <person name="Miyauchi S."/>
            <person name="Poulain J."/>
            <person name="Riccioni C."/>
            <person name="Rubini A."/>
            <person name="Sitrit Y."/>
            <person name="Splivallo R."/>
            <person name="Traeger S."/>
            <person name="Wang M."/>
            <person name="Zifcakova L."/>
            <person name="Wipf D."/>
            <person name="Zambonelli A."/>
            <person name="Paolocci F."/>
            <person name="Nowrousian M."/>
            <person name="Ottonello S."/>
            <person name="Baldrian P."/>
            <person name="Spatafora J.W."/>
            <person name="Henrissat B."/>
            <person name="Nagy L.G."/>
            <person name="Aury J.M."/>
            <person name="Wincker P."/>
            <person name="Grigoriev I.V."/>
            <person name="Bonfante P."/>
            <person name="Martin F.M."/>
        </authorList>
    </citation>
    <scope>NUCLEOTIDE SEQUENCE [LARGE SCALE GENOMIC DNA]</scope>
    <source>
        <strain evidence="14 15">ATCC MYA-4762</strain>
    </source>
</reference>
<dbReference type="GO" id="GO:0006364">
    <property type="term" value="P:rRNA processing"/>
    <property type="evidence" value="ECO:0007669"/>
    <property type="project" value="UniProtKB-KW"/>
</dbReference>
<protein>
    <recommendedName>
        <fullName evidence="9">ATP-dependent RNA helicase</fullName>
        <ecNumber evidence="9">3.6.4.13</ecNumber>
    </recommendedName>
</protein>
<proteinExistence type="inferred from homology"/>
<feature type="region of interest" description="Disordered" evidence="10">
    <location>
        <begin position="706"/>
        <end position="765"/>
    </location>
</feature>
<evidence type="ECO:0000256" key="9">
    <source>
        <dbReference type="RuleBase" id="RU365068"/>
    </source>
</evidence>
<dbReference type="InterPro" id="IPR011545">
    <property type="entry name" value="DEAD/DEAH_box_helicase_dom"/>
</dbReference>
<evidence type="ECO:0000259" key="12">
    <source>
        <dbReference type="PROSITE" id="PS51194"/>
    </source>
</evidence>
<evidence type="ECO:0000259" key="11">
    <source>
        <dbReference type="PROSITE" id="PS51192"/>
    </source>
</evidence>
<feature type="short sequence motif" description="Q motif" evidence="8">
    <location>
        <begin position="194"/>
        <end position="222"/>
    </location>
</feature>
<feature type="compositionally biased region" description="Basic and acidic residues" evidence="10">
    <location>
        <begin position="727"/>
        <end position="754"/>
    </location>
</feature>
<dbReference type="InterPro" id="IPR014001">
    <property type="entry name" value="Helicase_ATP-bd"/>
</dbReference>
<evidence type="ECO:0000256" key="6">
    <source>
        <dbReference type="ARBA" id="ARBA00022840"/>
    </source>
</evidence>
<dbReference type="InterPro" id="IPR027417">
    <property type="entry name" value="P-loop_NTPase"/>
</dbReference>
<dbReference type="FunCoup" id="A0A3N4LBU8">
    <property type="interactions" value="1017"/>
</dbReference>
<feature type="domain" description="Helicase C-terminal" evidence="12">
    <location>
        <begin position="507"/>
        <end position="657"/>
    </location>
</feature>
<dbReference type="Pfam" id="PF00270">
    <property type="entry name" value="DEAD"/>
    <property type="match status" value="2"/>
</dbReference>
<dbReference type="InParanoid" id="A0A3N4LBU8"/>
<dbReference type="Pfam" id="PF00271">
    <property type="entry name" value="Helicase_C"/>
    <property type="match status" value="1"/>
</dbReference>
<feature type="region of interest" description="Disordered" evidence="10">
    <location>
        <begin position="139"/>
        <end position="186"/>
    </location>
</feature>
<dbReference type="GO" id="GO:0003724">
    <property type="term" value="F:RNA helicase activity"/>
    <property type="evidence" value="ECO:0007669"/>
    <property type="project" value="UniProtKB-EC"/>
</dbReference>
<dbReference type="EMBL" id="ML121576">
    <property type="protein sequence ID" value="RPB20166.1"/>
    <property type="molecule type" value="Genomic_DNA"/>
</dbReference>
<dbReference type="PROSITE" id="PS51195">
    <property type="entry name" value="Q_MOTIF"/>
    <property type="match status" value="1"/>
</dbReference>
<dbReference type="SMART" id="SM00490">
    <property type="entry name" value="HELICc"/>
    <property type="match status" value="1"/>
</dbReference>
<keyword evidence="5 9" id="KW-0347">Helicase</keyword>
<evidence type="ECO:0000256" key="5">
    <source>
        <dbReference type="ARBA" id="ARBA00022806"/>
    </source>
</evidence>
<dbReference type="GO" id="GO:0005730">
    <property type="term" value="C:nucleolus"/>
    <property type="evidence" value="ECO:0007669"/>
    <property type="project" value="UniProtKB-SubCell"/>
</dbReference>
<evidence type="ECO:0000259" key="13">
    <source>
        <dbReference type="PROSITE" id="PS51195"/>
    </source>
</evidence>
<dbReference type="AlphaFoldDB" id="A0A3N4LBU8"/>
<dbReference type="SMART" id="SM00487">
    <property type="entry name" value="DEXDc"/>
    <property type="match status" value="1"/>
</dbReference>
<dbReference type="PROSITE" id="PS51192">
    <property type="entry name" value="HELICASE_ATP_BIND_1"/>
    <property type="match status" value="1"/>
</dbReference>
<dbReference type="InterPro" id="IPR001650">
    <property type="entry name" value="Helicase_C-like"/>
</dbReference>
<feature type="compositionally biased region" description="Basic and acidic residues" evidence="10">
    <location>
        <begin position="706"/>
        <end position="717"/>
    </location>
</feature>
<dbReference type="Proteomes" id="UP000267821">
    <property type="component" value="Unassembled WGS sequence"/>
</dbReference>
<feature type="region of interest" description="Disordered" evidence="10">
    <location>
        <begin position="341"/>
        <end position="379"/>
    </location>
</feature>
<evidence type="ECO:0000256" key="2">
    <source>
        <dbReference type="ARBA" id="ARBA00022552"/>
    </source>
</evidence>
<dbReference type="Gene3D" id="3.40.50.300">
    <property type="entry name" value="P-loop containing nucleotide triphosphate hydrolases"/>
    <property type="match status" value="2"/>
</dbReference>
<feature type="compositionally biased region" description="Acidic residues" evidence="10">
    <location>
        <begin position="347"/>
        <end position="358"/>
    </location>
</feature>
<keyword evidence="15" id="KW-1185">Reference proteome</keyword>
<organism evidence="14 15">
    <name type="scientific">Terfezia boudieri ATCC MYA-4762</name>
    <dbReference type="NCBI Taxonomy" id="1051890"/>
    <lineage>
        <taxon>Eukaryota</taxon>
        <taxon>Fungi</taxon>
        <taxon>Dikarya</taxon>
        <taxon>Ascomycota</taxon>
        <taxon>Pezizomycotina</taxon>
        <taxon>Pezizomycetes</taxon>
        <taxon>Pezizales</taxon>
        <taxon>Pezizaceae</taxon>
        <taxon>Terfezia</taxon>
    </lineage>
</organism>
<dbReference type="PROSITE" id="PS51194">
    <property type="entry name" value="HELICASE_CTER"/>
    <property type="match status" value="1"/>
</dbReference>
<dbReference type="GO" id="GO:0005524">
    <property type="term" value="F:ATP binding"/>
    <property type="evidence" value="ECO:0007669"/>
    <property type="project" value="UniProtKB-UniRule"/>
</dbReference>